<protein>
    <submittedName>
        <fullName evidence="1">Uncharacterized protein</fullName>
    </submittedName>
</protein>
<comment type="caution">
    <text evidence="1">The sequence shown here is derived from an EMBL/GenBank/DDBJ whole genome shotgun (WGS) entry which is preliminary data.</text>
</comment>
<evidence type="ECO:0000313" key="1">
    <source>
        <dbReference type="EMBL" id="MPN23869.1"/>
    </source>
</evidence>
<accession>A0A645GDM3</accession>
<gene>
    <name evidence="1" type="ORF">SDC9_171262</name>
</gene>
<proteinExistence type="predicted"/>
<dbReference type="EMBL" id="VSSQ01072493">
    <property type="protein sequence ID" value="MPN23869.1"/>
    <property type="molecule type" value="Genomic_DNA"/>
</dbReference>
<organism evidence="1">
    <name type="scientific">bioreactor metagenome</name>
    <dbReference type="NCBI Taxonomy" id="1076179"/>
    <lineage>
        <taxon>unclassified sequences</taxon>
        <taxon>metagenomes</taxon>
        <taxon>ecological metagenomes</taxon>
    </lineage>
</organism>
<sequence length="127" mass="14029">MNHPDEQVLLPCVREEFHVPLPAMPADHHETRQLLQVALAVNRVYKAPVHLEAIPGPQLVASSAVALFHLVSTYRVGTKVLVFCNVYLDCGQASTVTGLPRLRKNNIAVADPFGQKLINQFLEALQL</sequence>
<name>A0A645GDM3_9ZZZZ</name>
<dbReference type="AlphaFoldDB" id="A0A645GDM3"/>
<reference evidence="1" key="1">
    <citation type="submission" date="2019-08" db="EMBL/GenBank/DDBJ databases">
        <authorList>
            <person name="Kucharzyk K."/>
            <person name="Murdoch R.W."/>
            <person name="Higgins S."/>
            <person name="Loffler F."/>
        </authorList>
    </citation>
    <scope>NUCLEOTIDE SEQUENCE</scope>
</reference>